<dbReference type="AlphaFoldDB" id="A0A5D9CC05"/>
<feature type="region of interest" description="Disordered" evidence="1">
    <location>
        <begin position="1"/>
        <end position="30"/>
    </location>
</feature>
<dbReference type="PANTHER" id="PTHR43798">
    <property type="entry name" value="MONOACYLGLYCEROL LIPASE"/>
    <property type="match status" value="1"/>
</dbReference>
<dbReference type="Pfam" id="PF12697">
    <property type="entry name" value="Abhydrolase_6"/>
    <property type="match status" value="1"/>
</dbReference>
<gene>
    <name evidence="3" type="ORF">FYJ91_08455</name>
</gene>
<organism evidence="3 4">
    <name type="scientific">Sphingomonas montanisoli</name>
    <dbReference type="NCBI Taxonomy" id="2606412"/>
    <lineage>
        <taxon>Bacteria</taxon>
        <taxon>Pseudomonadati</taxon>
        <taxon>Pseudomonadota</taxon>
        <taxon>Alphaproteobacteria</taxon>
        <taxon>Sphingomonadales</taxon>
        <taxon>Sphingomonadaceae</taxon>
        <taxon>Sphingomonas</taxon>
    </lineage>
</organism>
<dbReference type="InterPro" id="IPR029058">
    <property type="entry name" value="AB_hydrolase_fold"/>
</dbReference>
<proteinExistence type="predicted"/>
<dbReference type="PANTHER" id="PTHR43798:SF33">
    <property type="entry name" value="HYDROLASE, PUTATIVE (AFU_ORTHOLOGUE AFUA_2G14860)-RELATED"/>
    <property type="match status" value="1"/>
</dbReference>
<feature type="compositionally biased region" description="Low complexity" evidence="1">
    <location>
        <begin position="13"/>
        <end position="22"/>
    </location>
</feature>
<dbReference type="InterPro" id="IPR000073">
    <property type="entry name" value="AB_hydrolase_1"/>
</dbReference>
<dbReference type="SUPFAM" id="SSF53474">
    <property type="entry name" value="alpha/beta-Hydrolases"/>
    <property type="match status" value="1"/>
</dbReference>
<evidence type="ECO:0000256" key="1">
    <source>
        <dbReference type="SAM" id="MobiDB-lite"/>
    </source>
</evidence>
<keyword evidence="3" id="KW-0378">Hydrolase</keyword>
<dbReference type="InterPro" id="IPR050266">
    <property type="entry name" value="AB_hydrolase_sf"/>
</dbReference>
<dbReference type="Proteomes" id="UP000322077">
    <property type="component" value="Unassembled WGS sequence"/>
</dbReference>
<name>A0A5D9CC05_9SPHN</name>
<dbReference type="GO" id="GO:0016787">
    <property type="term" value="F:hydrolase activity"/>
    <property type="evidence" value="ECO:0007669"/>
    <property type="project" value="UniProtKB-KW"/>
</dbReference>
<comment type="caution">
    <text evidence="3">The sequence shown here is derived from an EMBL/GenBank/DDBJ whole genome shotgun (WGS) entry which is preliminary data.</text>
</comment>
<protein>
    <submittedName>
        <fullName evidence="3">Alpha/beta hydrolase</fullName>
    </submittedName>
</protein>
<keyword evidence="4" id="KW-1185">Reference proteome</keyword>
<feature type="domain" description="AB hydrolase-1" evidence="2">
    <location>
        <begin position="83"/>
        <end position="334"/>
    </location>
</feature>
<dbReference type="GO" id="GO:0016020">
    <property type="term" value="C:membrane"/>
    <property type="evidence" value="ECO:0007669"/>
    <property type="project" value="TreeGrafter"/>
</dbReference>
<dbReference type="PRINTS" id="PR00111">
    <property type="entry name" value="ABHYDROLASE"/>
</dbReference>
<dbReference type="EMBL" id="VTOU01000002">
    <property type="protein sequence ID" value="TZG27605.1"/>
    <property type="molecule type" value="Genomic_DNA"/>
</dbReference>
<reference evidence="3 4" key="1">
    <citation type="submission" date="2019-08" db="EMBL/GenBank/DDBJ databases">
        <authorList>
            <person name="Wang G."/>
            <person name="Xu Z."/>
        </authorList>
    </citation>
    <scope>NUCLEOTIDE SEQUENCE [LARGE SCALE GENOMIC DNA]</scope>
    <source>
        <strain evidence="3 4">ZX</strain>
    </source>
</reference>
<accession>A0A5D9CC05</accession>
<sequence>MKAALESHRRSRASGSPSSSRPVRSRAGDFPEGRIRRDFWFLTGPHVYAVPMHEQPQPTRRTFASNGIELSYLDWGNHHAPPLILLHGNRDHARSWDWAARVLRDDWHVVAVDLRGHGDSGWSPERRYDFAAFIVDLVGLIAHLGVEKVTILAHSMGAHLGLRFAAVYPDLVSRMMLVEPVGAPIEIEAAMNRQTPAERIREWVRETNALASAPARRFATRDEALARMKAGNPALTDEQAHHLTIHALAPSGDGGWRWKYDPVHVRPPFPDIGQADIDALWRAIRCPTRFLYGAESWPSSLPARIASLMPDAERVVLEGAGHWPHHDQFDRFIAEVRAFLNS</sequence>
<dbReference type="Gene3D" id="3.40.50.1820">
    <property type="entry name" value="alpha/beta hydrolase"/>
    <property type="match status" value="1"/>
</dbReference>
<evidence type="ECO:0000259" key="2">
    <source>
        <dbReference type="Pfam" id="PF12697"/>
    </source>
</evidence>
<evidence type="ECO:0000313" key="3">
    <source>
        <dbReference type="EMBL" id="TZG27605.1"/>
    </source>
</evidence>
<evidence type="ECO:0000313" key="4">
    <source>
        <dbReference type="Proteomes" id="UP000322077"/>
    </source>
</evidence>